<name>A0A4R6FZL6_9BURK</name>
<dbReference type="AlphaFoldDB" id="A0A4R6FZL6"/>
<keyword evidence="5 6" id="KW-0472">Membrane</keyword>
<evidence type="ECO:0000313" key="7">
    <source>
        <dbReference type="EMBL" id="TDN87442.1"/>
    </source>
</evidence>
<evidence type="ECO:0000256" key="2">
    <source>
        <dbReference type="ARBA" id="ARBA00022448"/>
    </source>
</evidence>
<dbReference type="GO" id="GO:0016020">
    <property type="term" value="C:membrane"/>
    <property type="evidence" value="ECO:0007669"/>
    <property type="project" value="UniProtKB-SubCell"/>
</dbReference>
<keyword evidence="4 6" id="KW-1133">Transmembrane helix</keyword>
<proteinExistence type="predicted"/>
<gene>
    <name evidence="7" type="ORF">EV677_2962</name>
</gene>
<comment type="caution">
    <text evidence="7">The sequence shown here is derived from an EMBL/GenBank/DDBJ whole genome shotgun (WGS) entry which is preliminary data.</text>
</comment>
<reference evidence="7 8" key="1">
    <citation type="submission" date="2019-03" db="EMBL/GenBank/DDBJ databases">
        <title>Genomic Encyclopedia of Type Strains, Phase IV (KMG-IV): sequencing the most valuable type-strain genomes for metagenomic binning, comparative biology and taxonomic classification.</title>
        <authorList>
            <person name="Goeker M."/>
        </authorList>
    </citation>
    <scope>NUCLEOTIDE SEQUENCE [LARGE SCALE GENOMIC DNA]</scope>
    <source>
        <strain evidence="7 8">DSM 18555</strain>
    </source>
</reference>
<feature type="transmembrane region" description="Helical" evidence="6">
    <location>
        <begin position="337"/>
        <end position="356"/>
    </location>
</feature>
<dbReference type="PANTHER" id="PTHR11101">
    <property type="entry name" value="PHOSPHATE TRANSPORTER"/>
    <property type="match status" value="1"/>
</dbReference>
<dbReference type="EMBL" id="SNWF01000010">
    <property type="protein sequence ID" value="TDN87442.1"/>
    <property type="molecule type" value="Genomic_DNA"/>
</dbReference>
<evidence type="ECO:0000256" key="4">
    <source>
        <dbReference type="ARBA" id="ARBA00022989"/>
    </source>
</evidence>
<dbReference type="RefSeq" id="WP_112992642.1">
    <property type="nucleotide sequence ID" value="NZ_PTLZ01000003.1"/>
</dbReference>
<accession>A0A4R6FZL6</accession>
<protein>
    <submittedName>
        <fullName evidence="7">PiT family inorganic phosphate transporter</fullName>
    </submittedName>
</protein>
<keyword evidence="3 6" id="KW-0812">Transmembrane</keyword>
<keyword evidence="8" id="KW-1185">Reference proteome</keyword>
<dbReference type="GO" id="GO:0005315">
    <property type="term" value="F:phosphate transmembrane transporter activity"/>
    <property type="evidence" value="ECO:0007669"/>
    <property type="project" value="InterPro"/>
</dbReference>
<feature type="transmembrane region" description="Helical" evidence="6">
    <location>
        <begin position="289"/>
        <end position="307"/>
    </location>
</feature>
<evidence type="ECO:0000256" key="5">
    <source>
        <dbReference type="ARBA" id="ARBA00023136"/>
    </source>
</evidence>
<feature type="transmembrane region" description="Helical" evidence="6">
    <location>
        <begin position="252"/>
        <end position="269"/>
    </location>
</feature>
<keyword evidence="2" id="KW-0813">Transport</keyword>
<dbReference type="Pfam" id="PF01384">
    <property type="entry name" value="PHO4"/>
    <property type="match status" value="1"/>
</dbReference>
<dbReference type="InterPro" id="IPR001204">
    <property type="entry name" value="Phos_transporter"/>
</dbReference>
<feature type="transmembrane region" description="Helical" evidence="6">
    <location>
        <begin position="41"/>
        <end position="62"/>
    </location>
</feature>
<organism evidence="7 8">
    <name type="scientific">Herminiimonas fonticola</name>
    <dbReference type="NCBI Taxonomy" id="303380"/>
    <lineage>
        <taxon>Bacteria</taxon>
        <taxon>Pseudomonadati</taxon>
        <taxon>Pseudomonadota</taxon>
        <taxon>Betaproteobacteria</taxon>
        <taxon>Burkholderiales</taxon>
        <taxon>Oxalobacteraceae</taxon>
        <taxon>Herminiimonas</taxon>
    </lineage>
</organism>
<evidence type="ECO:0000256" key="3">
    <source>
        <dbReference type="ARBA" id="ARBA00022692"/>
    </source>
</evidence>
<feature type="transmembrane region" description="Helical" evidence="6">
    <location>
        <begin position="130"/>
        <end position="151"/>
    </location>
</feature>
<dbReference type="Proteomes" id="UP000294737">
    <property type="component" value="Unassembled WGS sequence"/>
</dbReference>
<evidence type="ECO:0000256" key="6">
    <source>
        <dbReference type="SAM" id="Phobius"/>
    </source>
</evidence>
<feature type="transmembrane region" description="Helical" evidence="6">
    <location>
        <begin position="74"/>
        <end position="96"/>
    </location>
</feature>
<dbReference type="GO" id="GO:0035435">
    <property type="term" value="P:phosphate ion transmembrane transport"/>
    <property type="evidence" value="ECO:0007669"/>
    <property type="project" value="TreeGrafter"/>
</dbReference>
<sequence length="359" mass="37073">MEILLIGIALFLSFGNGANDNFKGFATVWGSDTLSYRQALLLATVATVAGSLLSLFLADGLVQQFSGKGLLPDAIANAPQFILSVGIAAALTVMIATRAGLPISTTHALIGGLIGAGLASSAGDVRFAKLWSSFMLPLLFSPVAAAALGYIADRLMRLRSTARDCACVVACEPASAAVSSAATMRITATRLVIAEDAACDMLAQPVARFSIARVLDRLHILSAGLICFARGVNDTPKLAALLIAAHLIDTRMSILLIAVAMALGGLIFARRVAVTMSQRVTRMDHTQGVAANLITATLVLGASHLGMPVSTTHVSVGSIAGVGAGAHSLNWPTLRNILLSWVATLPLAAGIAWVAVKII</sequence>
<comment type="subcellular location">
    <subcellularLocation>
        <location evidence="1">Membrane</location>
        <topology evidence="1">Multi-pass membrane protein</topology>
    </subcellularLocation>
</comment>
<dbReference type="PANTHER" id="PTHR11101:SF80">
    <property type="entry name" value="PHOSPHATE TRANSPORTER"/>
    <property type="match status" value="1"/>
</dbReference>
<dbReference type="OrthoDB" id="9779554at2"/>
<evidence type="ECO:0000256" key="1">
    <source>
        <dbReference type="ARBA" id="ARBA00004141"/>
    </source>
</evidence>
<evidence type="ECO:0000313" key="8">
    <source>
        <dbReference type="Proteomes" id="UP000294737"/>
    </source>
</evidence>